<reference evidence="2 3" key="1">
    <citation type="submission" date="2016-11" db="EMBL/GenBank/DDBJ databases">
        <title>Genome sequences of unsequenced Mycobacteria.</title>
        <authorList>
            <person name="Greninger A.L."/>
            <person name="Fang F."/>
            <person name="Jerome K.R."/>
        </authorList>
    </citation>
    <scope>NUCLEOTIDE SEQUENCE [LARGE SCALE GENOMIC DNA]</scope>
    <source>
        <strain evidence="2 3">M11</strain>
    </source>
</reference>
<dbReference type="SUPFAM" id="SSF54427">
    <property type="entry name" value="NTF2-like"/>
    <property type="match status" value="1"/>
</dbReference>
<protein>
    <submittedName>
        <fullName evidence="2">Polyketide cyclase</fullName>
    </submittedName>
</protein>
<organism evidence="2 3">
    <name type="scientific">Mycobacterium paraffinicum</name>
    <dbReference type="NCBI Taxonomy" id="53378"/>
    <lineage>
        <taxon>Bacteria</taxon>
        <taxon>Bacillati</taxon>
        <taxon>Actinomycetota</taxon>
        <taxon>Actinomycetes</taxon>
        <taxon>Mycobacteriales</taxon>
        <taxon>Mycobacteriaceae</taxon>
        <taxon>Mycobacterium</taxon>
    </lineage>
</organism>
<dbReference type="RefSeq" id="WP_073870468.1">
    <property type="nucleotide sequence ID" value="NZ_MPNT01000001.1"/>
</dbReference>
<evidence type="ECO:0000313" key="2">
    <source>
        <dbReference type="EMBL" id="OJZ76375.1"/>
    </source>
</evidence>
<dbReference type="STRING" id="53378.BRW65_01600"/>
<gene>
    <name evidence="2" type="ORF">BRW65_01600</name>
</gene>
<keyword evidence="3" id="KW-1185">Reference proteome</keyword>
<dbReference type="Gene3D" id="3.10.450.50">
    <property type="match status" value="1"/>
</dbReference>
<name>A0A1Q4I374_9MYCO</name>
<dbReference type="EMBL" id="MPNT01000001">
    <property type="protein sequence ID" value="OJZ76375.1"/>
    <property type="molecule type" value="Genomic_DNA"/>
</dbReference>
<comment type="caution">
    <text evidence="2">The sequence shown here is derived from an EMBL/GenBank/DDBJ whole genome shotgun (WGS) entry which is preliminary data.</text>
</comment>
<dbReference type="InterPro" id="IPR037401">
    <property type="entry name" value="SnoaL-like"/>
</dbReference>
<dbReference type="Proteomes" id="UP000186438">
    <property type="component" value="Unassembled WGS sequence"/>
</dbReference>
<evidence type="ECO:0000259" key="1">
    <source>
        <dbReference type="Pfam" id="PF13577"/>
    </source>
</evidence>
<proteinExistence type="predicted"/>
<dbReference type="Pfam" id="PF13577">
    <property type="entry name" value="SnoaL_4"/>
    <property type="match status" value="1"/>
</dbReference>
<evidence type="ECO:0000313" key="3">
    <source>
        <dbReference type="Proteomes" id="UP000186438"/>
    </source>
</evidence>
<accession>A0A1Q4I374</accession>
<dbReference type="OrthoDB" id="7605094at2"/>
<dbReference type="AlphaFoldDB" id="A0A1Q4I374"/>
<dbReference type="InterPro" id="IPR032710">
    <property type="entry name" value="NTF2-like_dom_sf"/>
</dbReference>
<feature type="domain" description="SnoaL-like" evidence="1">
    <location>
        <begin position="4"/>
        <end position="121"/>
    </location>
</feature>
<sequence>MFSTDDRLAIHELISLYGHIIDDRKYSRTHELFTEDAVYDVSDFGAGVHIGWQRIAQFWRDAEAGHPLAHHSTNVIVTQDEAGTVRALSKGIGIRADAATTTTIYRDIAVRTPAGWRLSERVAVRRSADRIPPHS</sequence>